<dbReference type="EMBL" id="CAJDKC010000003">
    <property type="protein sequence ID" value="CAD0310342.1"/>
    <property type="molecule type" value="Genomic_DNA"/>
</dbReference>
<protein>
    <recommendedName>
        <fullName evidence="3">Lipoprotein</fullName>
    </recommendedName>
</protein>
<dbReference type="AlphaFoldDB" id="A0A6V7C900"/>
<evidence type="ECO:0000313" key="2">
    <source>
        <dbReference type="Proteomes" id="UP000587508"/>
    </source>
</evidence>
<comment type="caution">
    <text evidence="1">The sequence shown here is derived from an EMBL/GenBank/DDBJ whole genome shotgun (WGS) entry which is preliminary data.</text>
</comment>
<dbReference type="InterPro" id="IPR011673">
    <property type="entry name" value="DUF1615"/>
</dbReference>
<proteinExistence type="predicted"/>
<organism evidence="1 2">
    <name type="scientific">Xanthomonas hortorum pv. carotae</name>
    <dbReference type="NCBI Taxonomy" id="487904"/>
    <lineage>
        <taxon>Bacteria</taxon>
        <taxon>Pseudomonadati</taxon>
        <taxon>Pseudomonadota</taxon>
        <taxon>Gammaproteobacteria</taxon>
        <taxon>Lysobacterales</taxon>
        <taxon>Lysobacteraceae</taxon>
        <taxon>Xanthomonas</taxon>
    </lineage>
</organism>
<dbReference type="Proteomes" id="UP000587508">
    <property type="component" value="Unassembled WGS sequence"/>
</dbReference>
<evidence type="ECO:0000313" key="1">
    <source>
        <dbReference type="EMBL" id="CAD0310342.1"/>
    </source>
</evidence>
<reference evidence="1 2" key="1">
    <citation type="submission" date="2020-07" db="EMBL/GenBank/DDBJ databases">
        <authorList>
            <person name="Pothier F. J."/>
        </authorList>
    </citation>
    <scope>NUCLEOTIDE SEQUENCE [LARGE SCALE GENOMIC DNA]</scope>
    <source>
        <strain evidence="1 2">CFBP 7900</strain>
    </source>
</reference>
<dbReference type="Pfam" id="PF07759">
    <property type="entry name" value="DUF1615"/>
    <property type="match status" value="1"/>
</dbReference>
<sequence length="425" mass="46260">MPGTVIATFLIELVIGLIAPGLNRSDRRSELPASRVCRCVLVPVRQRRKLPHGSRRPRSGDAVTSCLPRLLTLLAVALLAACATQAPRAPQRTPDAVKADIARRLPATLTDRAGWANDVYVALSSQALDTSPEHICAVLAVTEQESTYQANPVVPNLGKISRAEIDRRASAHYIPGFMVDAALRIDSPDGRSYATRIASARTEQELSKIFEDFTGSVPLGARLFDGLNPVHTAGPMQVSIAFAEQHAERYPYPPGDSMRHEVFSRRGGLWFGTRHLLGYPASYDALLYRFADFNAGWYASRNAAFQAALSKASGIALALDGDLLTPGASLEAPGSTERAARALGSQLAMSDRQLRRALEAGDTADFEDTDLYRQVFALAERSAGKPLPRAVLPGITLESPKITRTLTTAWFAQRVNERWKRCMGK</sequence>
<name>A0A6V7C900_9XANT</name>
<dbReference type="EMBL" id="CAJDKC010000003">
    <property type="protein sequence ID" value="CAD0310334.1"/>
    <property type="molecule type" value="Genomic_DNA"/>
</dbReference>
<evidence type="ECO:0008006" key="3">
    <source>
        <dbReference type="Google" id="ProtNLM"/>
    </source>
</evidence>
<gene>
    <name evidence="1" type="ORF">CFBP7900_07480</name>
</gene>
<accession>A0A6V7C900</accession>